<dbReference type="RefSeq" id="WP_386781415.1">
    <property type="nucleotide sequence ID" value="NZ_JBHTIC010000004.1"/>
</dbReference>
<protein>
    <submittedName>
        <fullName evidence="8">RagB/SusD family nutrient uptake outer membrane protein</fullName>
    </submittedName>
</protein>
<dbReference type="Proteomes" id="UP001597032">
    <property type="component" value="Unassembled WGS sequence"/>
</dbReference>
<dbReference type="InterPro" id="IPR012944">
    <property type="entry name" value="SusD_RagB_dom"/>
</dbReference>
<keyword evidence="9" id="KW-1185">Reference proteome</keyword>
<evidence type="ECO:0000313" key="8">
    <source>
        <dbReference type="EMBL" id="MFD0760933.1"/>
    </source>
</evidence>
<gene>
    <name evidence="8" type="ORF">ACFQZW_02435</name>
</gene>
<evidence type="ECO:0000256" key="2">
    <source>
        <dbReference type="ARBA" id="ARBA00006275"/>
    </source>
</evidence>
<dbReference type="SUPFAM" id="SSF48452">
    <property type="entry name" value="TPR-like"/>
    <property type="match status" value="1"/>
</dbReference>
<evidence type="ECO:0000256" key="1">
    <source>
        <dbReference type="ARBA" id="ARBA00004442"/>
    </source>
</evidence>
<sequence length="551" mass="62534">MKKLIVLLPIIGLLILSCDIERNPYDEIAVTTLFESEGALQTATLGNYALLKGKNGLDGWNDQLHRLTEYPGDNVSLSGSTSDPLNFIYNYRAITTNGRVADFWNDSYKVVVGCNVIIEAAAEGESETLDQLLGENYYLRALVYFQMGNVFGRPYNQGTSNLSVPLKLTSDVNDIPNRHTVGEVYEQVISDLLKAEMLMNEDKTATFATKEAAQALLSRVYLYMEDNENAELYADKVLNSSRYNLLSNEEYKRMNYLNPQESSEAIFSITLNQGADLPGQYDDWYTVGGLYATIDGSGWGEMYASSSYLKLLNQNANDARHSFIQPQYLEENPANRKPWVIWVDNSYVYQTRLTTEVGGIITFEQNGTTYTVEEEIVDGKTVYYFMNGSVKQYVDKGFEMPKRNGFPKWFIMKASLQEDDVHLWSPAVSRLAEMYLNKAESFVKRGMDQKALDEVNIIRNRAGIPSYTLANIPSGKTVLDIVLEERRLEFAFEGHRKFDVFRNGRTMDRRYPGGHLWGANPLYEIPATSNRVVEYLPEKQIILQPGLIQND</sequence>
<evidence type="ECO:0000256" key="5">
    <source>
        <dbReference type="ARBA" id="ARBA00023237"/>
    </source>
</evidence>
<dbReference type="PROSITE" id="PS51257">
    <property type="entry name" value="PROKAR_LIPOPROTEIN"/>
    <property type="match status" value="1"/>
</dbReference>
<comment type="subcellular location">
    <subcellularLocation>
        <location evidence="1">Cell outer membrane</location>
    </subcellularLocation>
</comment>
<feature type="domain" description="SusD-like N-terminal" evidence="7">
    <location>
        <begin position="67"/>
        <end position="222"/>
    </location>
</feature>
<accession>A0ABW2Z2W7</accession>
<dbReference type="Pfam" id="PF07980">
    <property type="entry name" value="SusD_RagB"/>
    <property type="match status" value="1"/>
</dbReference>
<evidence type="ECO:0000259" key="7">
    <source>
        <dbReference type="Pfam" id="PF14322"/>
    </source>
</evidence>
<dbReference type="InterPro" id="IPR011990">
    <property type="entry name" value="TPR-like_helical_dom_sf"/>
</dbReference>
<keyword evidence="5" id="KW-0998">Cell outer membrane</keyword>
<organism evidence="8 9">
    <name type="scientific">Lutibacter aestuarii</name>
    <dbReference type="NCBI Taxonomy" id="861111"/>
    <lineage>
        <taxon>Bacteria</taxon>
        <taxon>Pseudomonadati</taxon>
        <taxon>Bacteroidota</taxon>
        <taxon>Flavobacteriia</taxon>
        <taxon>Flavobacteriales</taxon>
        <taxon>Flavobacteriaceae</taxon>
        <taxon>Lutibacter</taxon>
    </lineage>
</organism>
<comment type="caution">
    <text evidence="8">The sequence shown here is derived from an EMBL/GenBank/DDBJ whole genome shotgun (WGS) entry which is preliminary data.</text>
</comment>
<feature type="domain" description="RagB/SusD" evidence="6">
    <location>
        <begin position="264"/>
        <end position="508"/>
    </location>
</feature>
<evidence type="ECO:0000259" key="6">
    <source>
        <dbReference type="Pfam" id="PF07980"/>
    </source>
</evidence>
<comment type="similarity">
    <text evidence="2">Belongs to the SusD family.</text>
</comment>
<dbReference type="InterPro" id="IPR033985">
    <property type="entry name" value="SusD-like_N"/>
</dbReference>
<dbReference type="Gene3D" id="1.25.40.390">
    <property type="match status" value="1"/>
</dbReference>
<evidence type="ECO:0000313" key="9">
    <source>
        <dbReference type="Proteomes" id="UP001597032"/>
    </source>
</evidence>
<reference evidence="9" key="1">
    <citation type="journal article" date="2019" name="Int. J. Syst. Evol. Microbiol.">
        <title>The Global Catalogue of Microorganisms (GCM) 10K type strain sequencing project: providing services to taxonomists for standard genome sequencing and annotation.</title>
        <authorList>
            <consortium name="The Broad Institute Genomics Platform"/>
            <consortium name="The Broad Institute Genome Sequencing Center for Infectious Disease"/>
            <person name="Wu L."/>
            <person name="Ma J."/>
        </authorList>
    </citation>
    <scope>NUCLEOTIDE SEQUENCE [LARGE SCALE GENOMIC DNA]</scope>
    <source>
        <strain evidence="9">CCUG 60022</strain>
    </source>
</reference>
<keyword evidence="3" id="KW-0732">Signal</keyword>
<dbReference type="Pfam" id="PF14322">
    <property type="entry name" value="SusD-like_3"/>
    <property type="match status" value="1"/>
</dbReference>
<name>A0ABW2Z2W7_9FLAO</name>
<evidence type="ECO:0000256" key="4">
    <source>
        <dbReference type="ARBA" id="ARBA00023136"/>
    </source>
</evidence>
<evidence type="ECO:0000256" key="3">
    <source>
        <dbReference type="ARBA" id="ARBA00022729"/>
    </source>
</evidence>
<dbReference type="EMBL" id="JBHTIC010000004">
    <property type="protein sequence ID" value="MFD0760933.1"/>
    <property type="molecule type" value="Genomic_DNA"/>
</dbReference>
<keyword evidence="4" id="KW-0472">Membrane</keyword>
<proteinExistence type="inferred from homology"/>